<keyword evidence="7" id="KW-0915">Sodium</keyword>
<comment type="similarity">
    <text evidence="2 12">Belongs to the amiloride-sensitive sodium channel (TC 1.A.6) family.</text>
</comment>
<feature type="non-terminal residue" evidence="13">
    <location>
        <position position="1"/>
    </location>
</feature>
<keyword evidence="9" id="KW-0472">Membrane</keyword>
<evidence type="ECO:0000256" key="1">
    <source>
        <dbReference type="ARBA" id="ARBA00004141"/>
    </source>
</evidence>
<keyword evidence="14" id="KW-1185">Reference proteome</keyword>
<keyword evidence="8 12" id="KW-0406">Ion transport</keyword>
<evidence type="ECO:0000256" key="6">
    <source>
        <dbReference type="ARBA" id="ARBA00022989"/>
    </source>
</evidence>
<keyword evidence="4 12" id="KW-0894">Sodium channel</keyword>
<organism evidence="13 14">
    <name type="scientific">Timema podura</name>
    <name type="common">Walking stick</name>
    <dbReference type="NCBI Taxonomy" id="61482"/>
    <lineage>
        <taxon>Eukaryota</taxon>
        <taxon>Metazoa</taxon>
        <taxon>Ecdysozoa</taxon>
        <taxon>Arthropoda</taxon>
        <taxon>Hexapoda</taxon>
        <taxon>Insecta</taxon>
        <taxon>Pterygota</taxon>
        <taxon>Neoptera</taxon>
        <taxon>Polyneoptera</taxon>
        <taxon>Phasmatodea</taxon>
        <taxon>Timematodea</taxon>
        <taxon>Timematoidea</taxon>
        <taxon>Timematidae</taxon>
        <taxon>Timema</taxon>
    </lineage>
</organism>
<proteinExistence type="inferred from homology"/>
<evidence type="ECO:0000256" key="4">
    <source>
        <dbReference type="ARBA" id="ARBA00022461"/>
    </source>
</evidence>
<keyword evidence="6" id="KW-1133">Transmembrane helix</keyword>
<sequence length="106" mass="12158">CTYLIVKVWRKWNDSPVIVSFDETSTPVWDIPFPAVTICSEVKVKQTLFNFTEVLLRKNKTKEEKEKCEHLAILCDYFSLIYSGFEGGDILNVSDVNYLEEASTLG</sequence>
<dbReference type="EMBL" id="CAJPIN010021891">
    <property type="protein sequence ID" value="CAG2062721.1"/>
    <property type="molecule type" value="Genomic_DNA"/>
</dbReference>
<accession>A0ABN7P8K9</accession>
<reference evidence="13" key="1">
    <citation type="submission" date="2021-03" db="EMBL/GenBank/DDBJ databases">
        <authorList>
            <person name="Tran Van P."/>
        </authorList>
    </citation>
    <scope>NUCLEOTIDE SEQUENCE</scope>
</reference>
<comment type="caution">
    <text evidence="13">The sequence shown here is derived from an EMBL/GenBank/DDBJ whole genome shotgun (WGS) entry which is preliminary data.</text>
</comment>
<name>A0ABN7P8K9_TIMPD</name>
<keyword evidence="10 12" id="KW-0739">Sodium transport</keyword>
<evidence type="ECO:0000256" key="7">
    <source>
        <dbReference type="ARBA" id="ARBA00023053"/>
    </source>
</evidence>
<evidence type="ECO:0000313" key="13">
    <source>
        <dbReference type="EMBL" id="CAG2062721.1"/>
    </source>
</evidence>
<evidence type="ECO:0000313" key="14">
    <source>
        <dbReference type="Proteomes" id="UP001153148"/>
    </source>
</evidence>
<evidence type="ECO:0000256" key="10">
    <source>
        <dbReference type="ARBA" id="ARBA00023201"/>
    </source>
</evidence>
<keyword evidence="3 12" id="KW-0813">Transport</keyword>
<gene>
    <name evidence="13" type="ORF">TPAB3V08_LOCUS9671</name>
</gene>
<evidence type="ECO:0000256" key="5">
    <source>
        <dbReference type="ARBA" id="ARBA00022692"/>
    </source>
</evidence>
<comment type="subcellular location">
    <subcellularLocation>
        <location evidence="1">Membrane</location>
        <topology evidence="1">Multi-pass membrane protein</topology>
    </subcellularLocation>
</comment>
<evidence type="ECO:0000256" key="2">
    <source>
        <dbReference type="ARBA" id="ARBA00007193"/>
    </source>
</evidence>
<keyword evidence="5 12" id="KW-0812">Transmembrane</keyword>
<evidence type="ECO:0000256" key="3">
    <source>
        <dbReference type="ARBA" id="ARBA00022448"/>
    </source>
</evidence>
<dbReference type="Proteomes" id="UP001153148">
    <property type="component" value="Unassembled WGS sequence"/>
</dbReference>
<evidence type="ECO:0000256" key="12">
    <source>
        <dbReference type="RuleBase" id="RU000679"/>
    </source>
</evidence>
<dbReference type="Pfam" id="PF00858">
    <property type="entry name" value="ASC"/>
    <property type="match status" value="1"/>
</dbReference>
<protein>
    <submittedName>
        <fullName evidence="13">Uncharacterized protein</fullName>
    </submittedName>
</protein>
<keyword evidence="11 12" id="KW-0407">Ion channel</keyword>
<evidence type="ECO:0000256" key="9">
    <source>
        <dbReference type="ARBA" id="ARBA00023136"/>
    </source>
</evidence>
<dbReference type="InterPro" id="IPR001873">
    <property type="entry name" value="ENaC"/>
</dbReference>
<evidence type="ECO:0000256" key="11">
    <source>
        <dbReference type="ARBA" id="ARBA00023303"/>
    </source>
</evidence>
<evidence type="ECO:0000256" key="8">
    <source>
        <dbReference type="ARBA" id="ARBA00023065"/>
    </source>
</evidence>